<dbReference type="SMART" id="SM00458">
    <property type="entry name" value="RICIN"/>
    <property type="match status" value="2"/>
</dbReference>
<dbReference type="InterPro" id="IPR000772">
    <property type="entry name" value="Ricin_B_lectin"/>
</dbReference>
<dbReference type="InterPro" id="IPR015202">
    <property type="entry name" value="GO-like_E_set"/>
</dbReference>
<feature type="region of interest" description="Disordered" evidence="1">
    <location>
        <begin position="25"/>
        <end position="52"/>
    </location>
</feature>
<evidence type="ECO:0000313" key="4">
    <source>
        <dbReference type="EMBL" id="MBP2475009.1"/>
    </source>
</evidence>
<dbReference type="Gene3D" id="2.130.10.80">
    <property type="entry name" value="Galactose oxidase/kelch, beta-propeller"/>
    <property type="match status" value="1"/>
</dbReference>
<feature type="chain" id="PRO_5046228825" description="Ricin B lectin domain-containing protein" evidence="2">
    <location>
        <begin position="26"/>
        <end position="890"/>
    </location>
</feature>
<feature type="signal peptide" evidence="2">
    <location>
        <begin position="1"/>
        <end position="25"/>
    </location>
</feature>
<keyword evidence="5" id="KW-1185">Reference proteome</keyword>
<evidence type="ECO:0000256" key="1">
    <source>
        <dbReference type="SAM" id="MobiDB-lite"/>
    </source>
</evidence>
<dbReference type="PANTHER" id="PTHR32208:SF21">
    <property type="entry name" value="LOW QUALITY PROTEIN: ALDEHYDE OXIDASE GLOX-LIKE"/>
    <property type="match status" value="1"/>
</dbReference>
<dbReference type="CDD" id="cd00161">
    <property type="entry name" value="beta-trefoil_Ricin-like"/>
    <property type="match status" value="1"/>
</dbReference>
<accession>A0ABS5AEJ9</accession>
<feature type="domain" description="Ricin B lectin" evidence="3">
    <location>
        <begin position="762"/>
        <end position="890"/>
    </location>
</feature>
<feature type="compositionally biased region" description="Basic and acidic residues" evidence="1">
    <location>
        <begin position="84"/>
        <end position="94"/>
    </location>
</feature>
<feature type="compositionally biased region" description="Basic and acidic residues" evidence="1">
    <location>
        <begin position="65"/>
        <end position="77"/>
    </location>
</feature>
<dbReference type="InterPro" id="IPR037293">
    <property type="entry name" value="Gal_Oxidase_central_sf"/>
</dbReference>
<feature type="compositionally biased region" description="Polar residues" evidence="1">
    <location>
        <begin position="148"/>
        <end position="158"/>
    </location>
</feature>
<sequence length="890" mass="95888">MSLRRTLSAVALSLLLLAASTPAVAAPPHDHASHDHGDHAGVPKGGSPDRETPEYLYEQERKVLGEQHAREHLEARKRSLRAGRKADPHAKIEGLDATPPPSGPPDQVGAFQTTAAQPSPDYGVHVAVLPTGKVLSFSFDEVTRDPQQETAPTTTSGARNRGRAYLWDPTRGTGQDAWKSVPPPVIDMPDGKNEPRPAPIFCTGMAFLPNGNLAVFGGNLARDNRLSGARLVFTFDPWTETWHRQQDLTIGRWYPTSFATPDGRIGNLSGEDESGWLTSKAEIFPARNVALPGVQERTAKNLPNEVAPFQLFSYDYPHAFTMADGSTYVLGRGYDNQYKIDTSTWSVQQLANRPDGQIRQYGPAVALPGGPLGPTQALVSGGQNGDNSVVRLDSVTGKWVTDSNRAFSRNNDAMVLLPDGGVLSVNGEAGQPLRDYGNGYKVAQGDMRYRQVELYDPASRTWKLGPPSSMLRGYHSNAVLLPDGRVLVTGDEFQQMSRDSNREDNLLGSIEIYQPPNLFRGPRPAITHAPEVLTYGQEFTVDYQGAAPAVRAVLVTPSAATHSLNTTQRHVELTVVGNAEGRLTLKAPADANAALPGYHMLFVLTETGAPSVSVPVRFDPPPERKPTFTNQAVALDLPGERCVDAAGWSNAPGTRMLIWNCHGGANQQISLDRDGRLRVGTGGCLDVGPDNPAPAAQVFLQPCGGDGQIWRYNPSERRFYTKNGLVLETLGARGENDSNLGVWHPTDGANQLWSLANGPRPNNSMLHTDLEGARCLDVAGGSAQPGTKIQLWDCNGTGAQRFTLRPDGRLAIASGGCVDHGKDNPTAPTALTVQNCGGDGQIWTYNPSTRLLRAATNGLAVDVGNFNPNNGADTVVWHVHRGLNQKWSIG</sequence>
<organism evidence="4 5">
    <name type="scientific">Crossiella equi</name>
    <dbReference type="NCBI Taxonomy" id="130796"/>
    <lineage>
        <taxon>Bacteria</taxon>
        <taxon>Bacillati</taxon>
        <taxon>Actinomycetota</taxon>
        <taxon>Actinomycetes</taxon>
        <taxon>Pseudonocardiales</taxon>
        <taxon>Pseudonocardiaceae</taxon>
        <taxon>Crossiella</taxon>
    </lineage>
</organism>
<dbReference type="RefSeq" id="WP_143342601.1">
    <property type="nucleotide sequence ID" value="NZ_JAGIOO010000001.1"/>
</dbReference>
<comment type="caution">
    <text evidence="4">The sequence shown here is derived from an EMBL/GenBank/DDBJ whole genome shotgun (WGS) entry which is preliminary data.</text>
</comment>
<feature type="domain" description="Ricin B lectin" evidence="3">
    <location>
        <begin position="625"/>
        <end position="756"/>
    </location>
</feature>
<dbReference type="SUPFAM" id="SSF50965">
    <property type="entry name" value="Galactose oxidase, central domain"/>
    <property type="match status" value="1"/>
</dbReference>
<dbReference type="SUPFAM" id="SSF81296">
    <property type="entry name" value="E set domains"/>
    <property type="match status" value="1"/>
</dbReference>
<feature type="region of interest" description="Disordered" evidence="1">
    <location>
        <begin position="65"/>
        <end position="117"/>
    </location>
</feature>
<dbReference type="PROSITE" id="PS50231">
    <property type="entry name" value="RICIN_B_LECTIN"/>
    <property type="match status" value="2"/>
</dbReference>
<name>A0ABS5AEJ9_9PSEU</name>
<keyword evidence="2" id="KW-0732">Signal</keyword>
<dbReference type="Proteomes" id="UP001519363">
    <property type="component" value="Unassembled WGS sequence"/>
</dbReference>
<dbReference type="SUPFAM" id="SSF50370">
    <property type="entry name" value="Ricin B-like lectins"/>
    <property type="match status" value="2"/>
</dbReference>
<protein>
    <recommendedName>
        <fullName evidence="3">Ricin B lectin domain-containing protein</fullName>
    </recommendedName>
</protein>
<dbReference type="InterPro" id="IPR013783">
    <property type="entry name" value="Ig-like_fold"/>
</dbReference>
<dbReference type="Gene3D" id="2.80.10.50">
    <property type="match status" value="2"/>
</dbReference>
<feature type="compositionally biased region" description="Basic and acidic residues" evidence="1">
    <location>
        <begin position="28"/>
        <end position="52"/>
    </location>
</feature>
<dbReference type="InterPro" id="IPR035992">
    <property type="entry name" value="Ricin_B-like_lectins"/>
</dbReference>
<reference evidence="4 5" key="1">
    <citation type="submission" date="2021-03" db="EMBL/GenBank/DDBJ databases">
        <title>Sequencing the genomes of 1000 actinobacteria strains.</title>
        <authorList>
            <person name="Klenk H.-P."/>
        </authorList>
    </citation>
    <scope>NUCLEOTIDE SEQUENCE [LARGE SCALE GENOMIC DNA]</scope>
    <source>
        <strain evidence="4 5">DSM 44580</strain>
    </source>
</reference>
<feature type="region of interest" description="Disordered" evidence="1">
    <location>
        <begin position="143"/>
        <end position="190"/>
    </location>
</feature>
<evidence type="ECO:0000313" key="5">
    <source>
        <dbReference type="Proteomes" id="UP001519363"/>
    </source>
</evidence>
<dbReference type="InterPro" id="IPR014756">
    <property type="entry name" value="Ig_E-set"/>
</dbReference>
<dbReference type="CDD" id="cd02851">
    <property type="entry name" value="E_set_GO_C"/>
    <property type="match status" value="1"/>
</dbReference>
<dbReference type="Gene3D" id="2.60.40.10">
    <property type="entry name" value="Immunoglobulins"/>
    <property type="match status" value="1"/>
</dbReference>
<proteinExistence type="predicted"/>
<dbReference type="PANTHER" id="PTHR32208">
    <property type="entry name" value="SECRETED PROTEIN-RELATED"/>
    <property type="match status" value="1"/>
</dbReference>
<evidence type="ECO:0000259" key="3">
    <source>
        <dbReference type="SMART" id="SM00458"/>
    </source>
</evidence>
<dbReference type="InterPro" id="IPR011043">
    <property type="entry name" value="Gal_Oxase/kelch_b-propeller"/>
</dbReference>
<evidence type="ECO:0000256" key="2">
    <source>
        <dbReference type="SAM" id="SignalP"/>
    </source>
</evidence>
<dbReference type="EMBL" id="JAGIOO010000001">
    <property type="protein sequence ID" value="MBP2475009.1"/>
    <property type="molecule type" value="Genomic_DNA"/>
</dbReference>
<dbReference type="Pfam" id="PF00652">
    <property type="entry name" value="Ricin_B_lectin"/>
    <property type="match status" value="2"/>
</dbReference>
<dbReference type="Pfam" id="PF09118">
    <property type="entry name" value="GO-like_E_set"/>
    <property type="match status" value="1"/>
</dbReference>
<gene>
    <name evidence="4" type="ORF">JOF53_003881</name>
</gene>